<evidence type="ECO:0000256" key="2">
    <source>
        <dbReference type="ARBA" id="ARBA00022679"/>
    </source>
</evidence>
<comment type="similarity">
    <text evidence="1">Belongs to the stealth family.</text>
</comment>
<keyword evidence="2" id="KW-0808">Transferase</keyword>
<dbReference type="GO" id="GO:0005794">
    <property type="term" value="C:Golgi apparatus"/>
    <property type="evidence" value="ECO:0007669"/>
    <property type="project" value="TreeGrafter"/>
</dbReference>
<dbReference type="EMBL" id="MN738772">
    <property type="protein sequence ID" value="QHS84066.1"/>
    <property type="molecule type" value="Genomic_DNA"/>
</dbReference>
<keyword evidence="3" id="KW-0812">Transmembrane</keyword>
<dbReference type="PANTHER" id="PTHR24045:SF0">
    <property type="entry name" value="N-ACETYLGLUCOSAMINE-1-PHOSPHOTRANSFERASE SUBUNITS ALPHA_BETA"/>
    <property type="match status" value="1"/>
</dbReference>
<proteinExistence type="inferred from homology"/>
<accession>A0A6C0AWY4</accession>
<sequence>MKYNRMFMLNILIFIMFIVIIYLYINYSYKKEIELLKNKKYNDFKERRKTLKSPPFPIDVVYTWCGENYESTNIRFTDHNELKYSLRSITMFLPWVNHIYILMNPPKKYPSWMKKCNYITIIDHNDVMNTNIKYTNSNAIETYLPYINNLSEHFIYFNDDCFVCRPLEYTNFFTNDGKAVIPESKNISNNFNITPGYNKLNIKFPKFGGWWYHIPINLIKSEMIKYHNEYKDYIKFVRSIHKRETLGCNVCTLNNLHCPCQQQHWPNIHYMKDNNKTLVKNFKKDDLSYYNIYYILYFDILDDLYIKDPMFLCLNNATKTSIETNKKITSIFTKFSDEYFYIKPIHEI</sequence>
<keyword evidence="3" id="KW-0472">Membrane</keyword>
<dbReference type="InterPro" id="IPR021520">
    <property type="entry name" value="Stealth_CR2"/>
</dbReference>
<dbReference type="PANTHER" id="PTHR24045">
    <property type="match status" value="1"/>
</dbReference>
<organism evidence="5">
    <name type="scientific">viral metagenome</name>
    <dbReference type="NCBI Taxonomy" id="1070528"/>
    <lineage>
        <taxon>unclassified sequences</taxon>
        <taxon>metagenomes</taxon>
        <taxon>organismal metagenomes</taxon>
    </lineage>
</organism>
<dbReference type="GO" id="GO:0016772">
    <property type="term" value="F:transferase activity, transferring phosphorus-containing groups"/>
    <property type="evidence" value="ECO:0007669"/>
    <property type="project" value="InterPro"/>
</dbReference>
<dbReference type="InterPro" id="IPR047141">
    <property type="entry name" value="Stealth"/>
</dbReference>
<feature type="domain" description="Stealth protein CR2 conserved region 2" evidence="4">
    <location>
        <begin position="75"/>
        <end position="179"/>
    </location>
</feature>
<evidence type="ECO:0000313" key="5">
    <source>
        <dbReference type="EMBL" id="QHS84066.1"/>
    </source>
</evidence>
<evidence type="ECO:0000256" key="3">
    <source>
        <dbReference type="SAM" id="Phobius"/>
    </source>
</evidence>
<evidence type="ECO:0000256" key="1">
    <source>
        <dbReference type="ARBA" id="ARBA00007583"/>
    </source>
</evidence>
<protein>
    <recommendedName>
        <fullName evidence="4">Stealth protein CR2 conserved region 2 domain-containing protein</fullName>
    </recommendedName>
</protein>
<evidence type="ECO:0000259" key="4">
    <source>
        <dbReference type="Pfam" id="PF11380"/>
    </source>
</evidence>
<dbReference type="AlphaFoldDB" id="A0A6C0AWY4"/>
<keyword evidence="3" id="KW-1133">Transmembrane helix</keyword>
<dbReference type="Pfam" id="PF11380">
    <property type="entry name" value="Stealth_CR2"/>
    <property type="match status" value="1"/>
</dbReference>
<reference evidence="5" key="1">
    <citation type="journal article" date="2020" name="Nature">
        <title>Giant virus diversity and host interactions through global metagenomics.</title>
        <authorList>
            <person name="Schulz F."/>
            <person name="Roux S."/>
            <person name="Paez-Espino D."/>
            <person name="Jungbluth S."/>
            <person name="Walsh D.A."/>
            <person name="Denef V.J."/>
            <person name="McMahon K.D."/>
            <person name="Konstantinidis K.T."/>
            <person name="Eloe-Fadrosh E.A."/>
            <person name="Kyrpides N.C."/>
            <person name="Woyke T."/>
        </authorList>
    </citation>
    <scope>NUCLEOTIDE SEQUENCE</scope>
    <source>
        <strain evidence="5">GVMAG-S-ERX555965-48</strain>
    </source>
</reference>
<name>A0A6C0AWY4_9ZZZZ</name>
<feature type="transmembrane region" description="Helical" evidence="3">
    <location>
        <begin position="7"/>
        <end position="25"/>
    </location>
</feature>